<proteinExistence type="predicted"/>
<dbReference type="Proteomes" id="UP000758603">
    <property type="component" value="Unassembled WGS sequence"/>
</dbReference>
<comment type="caution">
    <text evidence="1">The sequence shown here is derived from an EMBL/GenBank/DDBJ whole genome shotgun (WGS) entry which is preliminary data.</text>
</comment>
<dbReference type="GeneID" id="70138345"/>
<sequence length="411" mass="48249">MNSTRMYKDRFTRWGWLKYSRRKPPEKAATASSRHFEQHEKGTFNVVRHQSLSSPTRRMLTHQHDLGRSLDMGYRALKVFIQHWAENDPRWKATAVDSSMTYHTLPGYVTTAVGYFQDGKVVQGGKFLRLAFLDIEHCIKDSHLLTTIGLFLDYGHPFIQLPPVRGVNLFQVFSQYVYQQATIHFREHPIALISKSLLAVSREGNEQVRSWIRSMFRLVLDLFRLLRGYDETTMITQTLFLSRFPDRDIALDFAQHQEIRIKRLEKEFGRDDVRVLRAHMALMWVGMQFHILDDELEGRLERLCARARSLFKYIQDRDQDVWLAEKELDLFRGSHFLLASYWGSKANIDRMVEACQEVVFLEDEPSSIWASRTVAVIELLRQYGVHDEADRIDAWRKQVELPPSLEALLED</sequence>
<keyword evidence="2" id="KW-1185">Reference proteome</keyword>
<gene>
    <name evidence="1" type="ORF">BKA67DRAFT_81340</name>
</gene>
<dbReference type="RefSeq" id="XP_045965432.1">
    <property type="nucleotide sequence ID" value="XM_046109454.1"/>
</dbReference>
<reference evidence="1" key="1">
    <citation type="journal article" date="2021" name="Nat. Commun.">
        <title>Genetic determinants of endophytism in the Arabidopsis root mycobiome.</title>
        <authorList>
            <person name="Mesny F."/>
            <person name="Miyauchi S."/>
            <person name="Thiergart T."/>
            <person name="Pickel B."/>
            <person name="Atanasova L."/>
            <person name="Karlsson M."/>
            <person name="Huettel B."/>
            <person name="Barry K.W."/>
            <person name="Haridas S."/>
            <person name="Chen C."/>
            <person name="Bauer D."/>
            <person name="Andreopoulos W."/>
            <person name="Pangilinan J."/>
            <person name="LaButti K."/>
            <person name="Riley R."/>
            <person name="Lipzen A."/>
            <person name="Clum A."/>
            <person name="Drula E."/>
            <person name="Henrissat B."/>
            <person name="Kohler A."/>
            <person name="Grigoriev I.V."/>
            <person name="Martin F.M."/>
            <person name="Hacquard S."/>
        </authorList>
    </citation>
    <scope>NUCLEOTIDE SEQUENCE</scope>
    <source>
        <strain evidence="1">MPI-SDFR-AT-0073</strain>
    </source>
</reference>
<organism evidence="1 2">
    <name type="scientific">Truncatella angustata</name>
    <dbReference type="NCBI Taxonomy" id="152316"/>
    <lineage>
        <taxon>Eukaryota</taxon>
        <taxon>Fungi</taxon>
        <taxon>Dikarya</taxon>
        <taxon>Ascomycota</taxon>
        <taxon>Pezizomycotina</taxon>
        <taxon>Sordariomycetes</taxon>
        <taxon>Xylariomycetidae</taxon>
        <taxon>Amphisphaeriales</taxon>
        <taxon>Sporocadaceae</taxon>
        <taxon>Truncatella</taxon>
    </lineage>
</organism>
<accession>A0A9P8UZ83</accession>
<dbReference type="EMBL" id="JAGPXC010000001">
    <property type="protein sequence ID" value="KAH6661301.1"/>
    <property type="molecule type" value="Genomic_DNA"/>
</dbReference>
<protein>
    <submittedName>
        <fullName evidence="1">Uncharacterized protein</fullName>
    </submittedName>
</protein>
<evidence type="ECO:0000313" key="2">
    <source>
        <dbReference type="Proteomes" id="UP000758603"/>
    </source>
</evidence>
<dbReference type="AlphaFoldDB" id="A0A9P8UZ83"/>
<name>A0A9P8UZ83_9PEZI</name>
<dbReference type="OrthoDB" id="5308957at2759"/>
<evidence type="ECO:0000313" key="1">
    <source>
        <dbReference type="EMBL" id="KAH6661301.1"/>
    </source>
</evidence>